<feature type="domain" description="Insertion element IS402-like" evidence="1">
    <location>
        <begin position="4"/>
        <end position="75"/>
    </location>
</feature>
<dbReference type="AlphaFoldDB" id="A0A6S7B248"/>
<dbReference type="EMBL" id="CADIKM010000001">
    <property type="protein sequence ID" value="CAB3775768.1"/>
    <property type="molecule type" value="Genomic_DNA"/>
</dbReference>
<dbReference type="PANTHER" id="PTHR46637">
    <property type="entry name" value="TIS1421-TRANSPOSASE PROTEIN A"/>
    <property type="match status" value="1"/>
</dbReference>
<evidence type="ECO:0000313" key="3">
    <source>
        <dbReference type="Proteomes" id="UP000494115"/>
    </source>
</evidence>
<dbReference type="InterPro" id="IPR052909">
    <property type="entry name" value="Transposase_6_like"/>
</dbReference>
<dbReference type="Proteomes" id="UP000494115">
    <property type="component" value="Unassembled WGS sequence"/>
</dbReference>
<keyword evidence="3" id="KW-1185">Reference proteome</keyword>
<name>A0A6S7B248_9BURK</name>
<reference evidence="2 3" key="1">
    <citation type="submission" date="2020-04" db="EMBL/GenBank/DDBJ databases">
        <authorList>
            <person name="De Canck E."/>
        </authorList>
    </citation>
    <scope>NUCLEOTIDE SEQUENCE [LARGE SCALE GENOMIC DNA]</scope>
    <source>
        <strain evidence="2 3">LMG 28138</strain>
    </source>
</reference>
<sequence>MSDLTDYEWDTVKHLFHDPLPRKTIGRPAANPRAVFDAIRWIQSSGERWLYLPANYPPQQTCYSKFLQWKKDGRLSEAAKLLGEQEVASMQSGQCAA</sequence>
<proteinExistence type="predicted"/>
<dbReference type="RefSeq" id="WP_175102598.1">
    <property type="nucleotide sequence ID" value="NZ_CADIKM010000001.1"/>
</dbReference>
<dbReference type="InterPro" id="IPR025161">
    <property type="entry name" value="IS402-like_dom"/>
</dbReference>
<evidence type="ECO:0000313" key="2">
    <source>
        <dbReference type="EMBL" id="CAB3775768.1"/>
    </source>
</evidence>
<dbReference type="Pfam" id="PF13340">
    <property type="entry name" value="DUF4096"/>
    <property type="match status" value="1"/>
</dbReference>
<protein>
    <recommendedName>
        <fullName evidence="1">Insertion element IS402-like domain-containing protein</fullName>
    </recommendedName>
</protein>
<organism evidence="2 3">
    <name type="scientific">Pararobbsia alpina</name>
    <dbReference type="NCBI Taxonomy" id="621374"/>
    <lineage>
        <taxon>Bacteria</taxon>
        <taxon>Pseudomonadati</taxon>
        <taxon>Pseudomonadota</taxon>
        <taxon>Betaproteobacteria</taxon>
        <taxon>Burkholderiales</taxon>
        <taxon>Burkholderiaceae</taxon>
        <taxon>Pararobbsia</taxon>
    </lineage>
</organism>
<evidence type="ECO:0000259" key="1">
    <source>
        <dbReference type="Pfam" id="PF13340"/>
    </source>
</evidence>
<dbReference type="PANTHER" id="PTHR46637:SF1">
    <property type="entry name" value="BLL5188 PROTEIN"/>
    <property type="match status" value="1"/>
</dbReference>
<accession>A0A6S7B248</accession>
<gene>
    <name evidence="2" type="ORF">LMG28138_00010</name>
</gene>